<dbReference type="InterPro" id="IPR018170">
    <property type="entry name" value="Aldo/ket_reductase_CS"/>
</dbReference>
<dbReference type="InterPro" id="IPR036812">
    <property type="entry name" value="NAD(P)_OxRdtase_dom_sf"/>
</dbReference>
<evidence type="ECO:0000256" key="4">
    <source>
        <dbReference type="PIRSR" id="PIRSR000097-1"/>
    </source>
</evidence>
<keyword evidence="2" id="KW-0521">NADP</keyword>
<dbReference type="KEGG" id="apln:108733947"/>
<dbReference type="Proteomes" id="UP000192223">
    <property type="component" value="Unplaced"/>
</dbReference>
<dbReference type="GeneID" id="108733947"/>
<dbReference type="InterPro" id="IPR023210">
    <property type="entry name" value="NADP_OxRdtase_dom"/>
</dbReference>
<protein>
    <submittedName>
        <fullName evidence="9 10">Alcohol dehydrogenase [NADP(+)] A-like</fullName>
    </submittedName>
</protein>
<proteinExistence type="inferred from homology"/>
<dbReference type="PANTHER" id="PTHR11732">
    <property type="entry name" value="ALDO/KETO REDUCTASE"/>
    <property type="match status" value="1"/>
</dbReference>
<evidence type="ECO:0000313" key="10">
    <source>
        <dbReference type="RefSeq" id="XP_018320817.1"/>
    </source>
</evidence>
<dbReference type="InterPro" id="IPR044488">
    <property type="entry name" value="AKR2E"/>
</dbReference>
<evidence type="ECO:0000256" key="1">
    <source>
        <dbReference type="ARBA" id="ARBA00007905"/>
    </source>
</evidence>
<dbReference type="PROSITE" id="PS00798">
    <property type="entry name" value="ALDOKETO_REDUCTASE_1"/>
    <property type="match status" value="1"/>
</dbReference>
<feature type="domain" description="NADP-dependent oxidoreductase" evidence="7">
    <location>
        <begin position="17"/>
        <end position="293"/>
    </location>
</feature>
<evidence type="ECO:0000313" key="9">
    <source>
        <dbReference type="RefSeq" id="XP_018320816.1"/>
    </source>
</evidence>
<feature type="binding site" evidence="5">
    <location>
        <position position="112"/>
    </location>
    <ligand>
        <name>substrate</name>
    </ligand>
</feature>
<dbReference type="GO" id="GO:0016491">
    <property type="term" value="F:oxidoreductase activity"/>
    <property type="evidence" value="ECO:0007669"/>
    <property type="project" value="UniProtKB-KW"/>
</dbReference>
<sequence length="317" mass="35874">MAAPTVTLNNGQKLPVLGLGTWLSAPGEVEQAIKYAINIGYRHFDCAMVYGNEKEIGKAIREKIADKTVRRDELFITTKLWNTFHEMEKVVPTCMKSLENFGLDYLDLYLIHWPCAQKIVGEFNPINPFNNASGFDYDYINTWKGMEECVKLGLTKGIGLSNFNSKQIDRVLQHATIKPVVNQVEVTPLLNQKKLIKFCNDRNIVVVAYSPFASPARPWVKPGDPSIDFNDAKLVAIAKKYNKTSSQIILRYLIDIGTVPIPKSSNKERIKLNIEIFDFKLTLAEIKEIDSFNCNARSVPADELKGIPHFPFDDVEF</sequence>
<dbReference type="RefSeq" id="XP_018320816.1">
    <property type="nucleotide sequence ID" value="XM_018465314.2"/>
</dbReference>
<evidence type="ECO:0000256" key="6">
    <source>
        <dbReference type="PIRSR" id="PIRSR000097-3"/>
    </source>
</evidence>
<evidence type="ECO:0000256" key="3">
    <source>
        <dbReference type="ARBA" id="ARBA00023002"/>
    </source>
</evidence>
<comment type="similarity">
    <text evidence="1">Belongs to the aldo/keto reductase family.</text>
</comment>
<evidence type="ECO:0000256" key="2">
    <source>
        <dbReference type="ARBA" id="ARBA00022857"/>
    </source>
</evidence>
<dbReference type="Pfam" id="PF00248">
    <property type="entry name" value="Aldo_ket_red"/>
    <property type="match status" value="1"/>
</dbReference>
<gene>
    <name evidence="9 10" type="primary">LOC108733947</name>
</gene>
<dbReference type="CDD" id="cd19116">
    <property type="entry name" value="AKR_AKR2E1-5"/>
    <property type="match status" value="1"/>
</dbReference>
<dbReference type="SUPFAM" id="SSF51430">
    <property type="entry name" value="NAD(P)-linked oxidoreductase"/>
    <property type="match status" value="1"/>
</dbReference>
<accession>A0A1W4W9Z3</accession>
<dbReference type="InterPro" id="IPR020471">
    <property type="entry name" value="AKR"/>
</dbReference>
<dbReference type="FunFam" id="3.20.20.100:FF:000006">
    <property type="entry name" value="Aldo-keto reductase family 1 member A1"/>
    <property type="match status" value="1"/>
</dbReference>
<feature type="active site" description="Proton donor" evidence="4">
    <location>
        <position position="50"/>
    </location>
</feature>
<evidence type="ECO:0000313" key="8">
    <source>
        <dbReference type="Proteomes" id="UP000192223"/>
    </source>
</evidence>
<dbReference type="PROSITE" id="PS00062">
    <property type="entry name" value="ALDOKETO_REDUCTASE_2"/>
    <property type="match status" value="1"/>
</dbReference>
<dbReference type="PRINTS" id="PR00069">
    <property type="entry name" value="ALDKETRDTASE"/>
</dbReference>
<dbReference type="RefSeq" id="XP_018320817.1">
    <property type="nucleotide sequence ID" value="XM_018465315.2"/>
</dbReference>
<dbReference type="PIRSF" id="PIRSF000097">
    <property type="entry name" value="AKR"/>
    <property type="match status" value="1"/>
</dbReference>
<evidence type="ECO:0000256" key="5">
    <source>
        <dbReference type="PIRSR" id="PIRSR000097-2"/>
    </source>
</evidence>
<dbReference type="STRING" id="224129.A0A1W4W9Z3"/>
<dbReference type="OrthoDB" id="416253at2759"/>
<organism evidence="8 9">
    <name type="scientific">Agrilus planipennis</name>
    <name type="common">Emerald ash borer</name>
    <name type="synonym">Agrilus marcopoli</name>
    <dbReference type="NCBI Taxonomy" id="224129"/>
    <lineage>
        <taxon>Eukaryota</taxon>
        <taxon>Metazoa</taxon>
        <taxon>Ecdysozoa</taxon>
        <taxon>Arthropoda</taxon>
        <taxon>Hexapoda</taxon>
        <taxon>Insecta</taxon>
        <taxon>Pterygota</taxon>
        <taxon>Neoptera</taxon>
        <taxon>Endopterygota</taxon>
        <taxon>Coleoptera</taxon>
        <taxon>Polyphaga</taxon>
        <taxon>Elateriformia</taxon>
        <taxon>Buprestoidea</taxon>
        <taxon>Buprestidae</taxon>
        <taxon>Agrilinae</taxon>
        <taxon>Agrilus</taxon>
    </lineage>
</organism>
<dbReference type="AlphaFoldDB" id="A0A1W4W9Z3"/>
<feature type="site" description="Lowers pKa of active site Tyr" evidence="6">
    <location>
        <position position="79"/>
    </location>
</feature>
<dbReference type="Gene3D" id="3.20.20.100">
    <property type="entry name" value="NADP-dependent oxidoreductase domain"/>
    <property type="match status" value="1"/>
</dbReference>
<evidence type="ECO:0000259" key="7">
    <source>
        <dbReference type="Pfam" id="PF00248"/>
    </source>
</evidence>
<reference evidence="9 10" key="1">
    <citation type="submission" date="2025-04" db="UniProtKB">
        <authorList>
            <consortium name="RefSeq"/>
        </authorList>
    </citation>
    <scope>IDENTIFICATION</scope>
    <source>
        <tissue evidence="9 10">Entire body</tissue>
    </source>
</reference>
<name>A0A1W4W9Z3_AGRPL</name>
<keyword evidence="3" id="KW-0560">Oxidoreductase</keyword>
<keyword evidence="8" id="KW-1185">Reference proteome</keyword>